<dbReference type="GO" id="GO:0016491">
    <property type="term" value="F:oxidoreductase activity"/>
    <property type="evidence" value="ECO:0007669"/>
    <property type="project" value="InterPro"/>
</dbReference>
<dbReference type="SMR" id="D0LZP2"/>
<evidence type="ECO:0000259" key="1">
    <source>
        <dbReference type="Pfam" id="PF01323"/>
    </source>
</evidence>
<dbReference type="Gene3D" id="3.40.30.10">
    <property type="entry name" value="Glutaredoxin"/>
    <property type="match status" value="2"/>
</dbReference>
<dbReference type="SUPFAM" id="SSF52833">
    <property type="entry name" value="Thioredoxin-like"/>
    <property type="match status" value="2"/>
</dbReference>
<dbReference type="Proteomes" id="UP000001880">
    <property type="component" value="Chromosome"/>
</dbReference>
<dbReference type="STRING" id="502025.Hoch_5538"/>
<dbReference type="AlphaFoldDB" id="D0LZP2"/>
<dbReference type="HOGENOM" id="CLU_617856_0_0_7"/>
<sequence>MIQHLMKRARAYAIEAYLDLQLQREAGGLFDRVSSSLQRRNAIFYFDAADPYGYLLAQKLPALQTRYGLECTMIVVSPPRAEMRPGGDAHARYALRDAGRMARFYNVAFPADAVLPSPALVAQAQAILMRPRSPSALIAALRTVGNALWRGDAETLRVLEIELGAVPASQVASRLRANDTLLSARGHYQGSMLHYHGAWYWGIDRLVHLEQRLRREDRDSLPGDPDLVRMVAADERPSMDEREDTLVCYMSVRSPYSYIGLERAVRITDELGVTLDVRPVMPMRMRGMSVPRVKELYLGRDAAREAARHCVPFGRFCDPLGEGVERCMAVFEFAQRHGQGTAFLRSAGRGIWSEGLDMSSDGDLKLVVQRTGMDWEGARTALGDDGWRARAQRHYDELHGLDLWGVPSFRLGERTMWGQDRLPIIEDLLRRQPAAPTGYAR</sequence>
<dbReference type="PANTHER" id="PTHR42943">
    <property type="entry name" value="GLUTATHIONE S-TRANSFERASE KAPPA"/>
    <property type="match status" value="1"/>
</dbReference>
<dbReference type="InterPro" id="IPR001853">
    <property type="entry name" value="DSBA-like_thioredoxin_dom"/>
</dbReference>
<evidence type="ECO:0000313" key="3">
    <source>
        <dbReference type="Proteomes" id="UP000001880"/>
    </source>
</evidence>
<feature type="domain" description="DSBA-like thioredoxin" evidence="1">
    <location>
        <begin position="245"/>
        <end position="429"/>
    </location>
</feature>
<organism evidence="2 3">
    <name type="scientific">Haliangium ochraceum (strain DSM 14365 / JCM 11303 / SMP-2)</name>
    <dbReference type="NCBI Taxonomy" id="502025"/>
    <lineage>
        <taxon>Bacteria</taxon>
        <taxon>Pseudomonadati</taxon>
        <taxon>Myxococcota</taxon>
        <taxon>Polyangia</taxon>
        <taxon>Haliangiales</taxon>
        <taxon>Kofleriaceae</taxon>
        <taxon>Haliangium</taxon>
    </lineage>
</organism>
<reference evidence="2 3" key="1">
    <citation type="journal article" date="2010" name="Stand. Genomic Sci.">
        <title>Complete genome sequence of Haliangium ochraceum type strain (SMP-2).</title>
        <authorList>
            <consortium name="US DOE Joint Genome Institute (JGI-PGF)"/>
            <person name="Ivanova N."/>
            <person name="Daum C."/>
            <person name="Lang E."/>
            <person name="Abt B."/>
            <person name="Kopitz M."/>
            <person name="Saunders E."/>
            <person name="Lapidus A."/>
            <person name="Lucas S."/>
            <person name="Glavina Del Rio T."/>
            <person name="Nolan M."/>
            <person name="Tice H."/>
            <person name="Copeland A."/>
            <person name="Cheng J.F."/>
            <person name="Chen F."/>
            <person name="Bruce D."/>
            <person name="Goodwin L."/>
            <person name="Pitluck S."/>
            <person name="Mavromatis K."/>
            <person name="Pati A."/>
            <person name="Mikhailova N."/>
            <person name="Chen A."/>
            <person name="Palaniappan K."/>
            <person name="Land M."/>
            <person name="Hauser L."/>
            <person name="Chang Y.J."/>
            <person name="Jeffries C.D."/>
            <person name="Detter J.C."/>
            <person name="Brettin T."/>
            <person name="Rohde M."/>
            <person name="Goker M."/>
            <person name="Bristow J."/>
            <person name="Markowitz V."/>
            <person name="Eisen J.A."/>
            <person name="Hugenholtz P."/>
            <person name="Kyrpides N.C."/>
            <person name="Klenk H.P."/>
        </authorList>
    </citation>
    <scope>NUCLEOTIDE SEQUENCE [LARGE SCALE GENOMIC DNA]</scope>
    <source>
        <strain evidence="3">DSM 14365 / CIP 107738 / JCM 11303 / AJ 13395 / SMP-2</strain>
    </source>
</reference>
<gene>
    <name evidence="2" type="ordered locus">Hoch_5538</name>
</gene>
<dbReference type="EMBL" id="CP001804">
    <property type="protein sequence ID" value="ACY18021.1"/>
    <property type="molecule type" value="Genomic_DNA"/>
</dbReference>
<dbReference type="Pfam" id="PF01323">
    <property type="entry name" value="DSBA"/>
    <property type="match status" value="1"/>
</dbReference>
<accession>D0LZP2</accession>
<keyword evidence="3" id="KW-1185">Reference proteome</keyword>
<dbReference type="eggNOG" id="COG3917">
    <property type="taxonomic scope" value="Bacteria"/>
</dbReference>
<dbReference type="PANTHER" id="PTHR42943:SF2">
    <property type="entry name" value="GLUTATHIONE S-TRANSFERASE KAPPA 1"/>
    <property type="match status" value="1"/>
</dbReference>
<proteinExistence type="predicted"/>
<evidence type="ECO:0000313" key="2">
    <source>
        <dbReference type="EMBL" id="ACY18021.1"/>
    </source>
</evidence>
<dbReference type="KEGG" id="hoh:Hoch_5538"/>
<protein>
    <submittedName>
        <fullName evidence="2">DSBA oxidoreductase</fullName>
    </submittedName>
</protein>
<name>D0LZP2_HALO1</name>
<dbReference type="InterPro" id="IPR051924">
    <property type="entry name" value="GST_Kappa/NadH"/>
</dbReference>
<dbReference type="InterPro" id="IPR036249">
    <property type="entry name" value="Thioredoxin-like_sf"/>
</dbReference>